<dbReference type="GO" id="GO:0006506">
    <property type="term" value="P:GPI anchor biosynthetic process"/>
    <property type="evidence" value="ECO:0007669"/>
    <property type="project" value="TreeGrafter"/>
</dbReference>
<organism evidence="4 6">
    <name type="scientific">Chryseobacterium contaminans</name>
    <dbReference type="NCBI Taxonomy" id="1423959"/>
    <lineage>
        <taxon>Bacteria</taxon>
        <taxon>Pseudomonadati</taxon>
        <taxon>Bacteroidota</taxon>
        <taxon>Flavobacteriia</taxon>
        <taxon>Flavobacteriales</taxon>
        <taxon>Weeksellaceae</taxon>
        <taxon>Chryseobacterium group</taxon>
        <taxon>Chryseobacterium</taxon>
    </lineage>
</organism>
<evidence type="ECO:0000313" key="5">
    <source>
        <dbReference type="Proteomes" id="UP000093508"/>
    </source>
</evidence>
<dbReference type="GO" id="GO:0016020">
    <property type="term" value="C:membrane"/>
    <property type="evidence" value="ECO:0007669"/>
    <property type="project" value="GOC"/>
</dbReference>
<keyword evidence="1" id="KW-0472">Membrane</keyword>
<dbReference type="CDD" id="cd09084">
    <property type="entry name" value="EEP-2"/>
    <property type="match status" value="1"/>
</dbReference>
<sequence>MKIFRLILLILHVGILFLLLGSLLNAYIPPKIFPWFNLLSLGFPVLIVLYIVLTVFWVLSWKKRAFVFMFIGLAFINPVKRWVNFSSEKKESSSDIKIVSFNIKAGLMGKDEVQNYLKAQDADVILLQEDGGMEYPMLKGYNRTKSNGILTILTKHNLSNEKLFFSEDESMELQSALQADIEIKGKTYRFVDIYLYPFQFEKKMIKLDGNSEANEQKVKGVVKKLIPTFKIHQDQVKKIRESLENSPYPVIVAGDFNSVPNSYEYYHLSEDLEDAFMSTGKGSATSFHDYKFPIRIDYVFSSKSLEAVSYDVDRSVSISDHYPVITKFSLKDK</sequence>
<evidence type="ECO:0000256" key="1">
    <source>
        <dbReference type="SAM" id="Phobius"/>
    </source>
</evidence>
<evidence type="ECO:0000313" key="3">
    <source>
        <dbReference type="EMBL" id="OCA78950.1"/>
    </source>
</evidence>
<dbReference type="EMBL" id="FRBM01000001">
    <property type="protein sequence ID" value="SHK76820.1"/>
    <property type="molecule type" value="Genomic_DNA"/>
</dbReference>
<proteinExistence type="predicted"/>
<feature type="transmembrane region" description="Helical" evidence="1">
    <location>
        <begin position="36"/>
        <end position="59"/>
    </location>
</feature>
<keyword evidence="4" id="KW-0255">Endonuclease</keyword>
<dbReference type="EMBL" id="MAYF01000124">
    <property type="protein sequence ID" value="OCA78950.1"/>
    <property type="molecule type" value="Genomic_DNA"/>
</dbReference>
<dbReference type="InterPro" id="IPR051916">
    <property type="entry name" value="GPI-anchor_lipid_remodeler"/>
</dbReference>
<keyword evidence="5" id="KW-1185">Reference proteome</keyword>
<gene>
    <name evidence="3" type="ORF">BBH99_06885</name>
    <name evidence="4" type="ORF">SAMN05444407_10181</name>
</gene>
<evidence type="ECO:0000259" key="2">
    <source>
        <dbReference type="Pfam" id="PF03372"/>
    </source>
</evidence>
<reference evidence="4 6" key="2">
    <citation type="submission" date="2016-11" db="EMBL/GenBank/DDBJ databases">
        <authorList>
            <person name="Jaros S."/>
            <person name="Januszkiewicz K."/>
            <person name="Wedrychowicz H."/>
        </authorList>
    </citation>
    <scope>NUCLEOTIDE SEQUENCE [LARGE SCALE GENOMIC DNA]</scope>
    <source>
        <strain evidence="4 6">DSM 27621</strain>
    </source>
</reference>
<evidence type="ECO:0000313" key="4">
    <source>
        <dbReference type="EMBL" id="SHK76820.1"/>
    </source>
</evidence>
<dbReference type="Gene3D" id="3.60.10.10">
    <property type="entry name" value="Endonuclease/exonuclease/phosphatase"/>
    <property type="match status" value="1"/>
</dbReference>
<dbReference type="Pfam" id="PF03372">
    <property type="entry name" value="Exo_endo_phos"/>
    <property type="match status" value="1"/>
</dbReference>
<dbReference type="GO" id="GO:0004527">
    <property type="term" value="F:exonuclease activity"/>
    <property type="evidence" value="ECO:0007669"/>
    <property type="project" value="UniProtKB-KW"/>
</dbReference>
<reference evidence="3 5" key="1">
    <citation type="submission" date="2016-07" db="EMBL/GenBank/DDBJ databases">
        <authorList>
            <person name="Jeong J.-J."/>
            <person name="Kim D.W."/>
            <person name="Sang M.K."/>
            <person name="Choi I.-G."/>
            <person name="Kim K.D."/>
        </authorList>
    </citation>
    <scope>NUCLEOTIDE SEQUENCE [LARGE SCALE GENOMIC DNA]</scope>
    <source>
        <strain evidence="3 5">C-26</strain>
    </source>
</reference>
<accession>A0A1M6V5U4</accession>
<dbReference type="RefSeq" id="WP_066694767.1">
    <property type="nucleotide sequence ID" value="NZ_FRBM01000001.1"/>
</dbReference>
<keyword evidence="4" id="KW-0269">Exonuclease</keyword>
<protein>
    <submittedName>
        <fullName evidence="3">AP endonuclease</fullName>
    </submittedName>
    <submittedName>
        <fullName evidence="4">Metal-dependent hydrolase, endonuclease/exonuclease/phosphatase family</fullName>
    </submittedName>
</protein>
<evidence type="ECO:0000313" key="6">
    <source>
        <dbReference type="Proteomes" id="UP000184069"/>
    </source>
</evidence>
<keyword evidence="4" id="KW-0378">Hydrolase</keyword>
<dbReference type="PANTHER" id="PTHR14859:SF1">
    <property type="entry name" value="PGAP2-INTERACTING PROTEIN"/>
    <property type="match status" value="1"/>
</dbReference>
<keyword evidence="1" id="KW-1133">Transmembrane helix</keyword>
<dbReference type="GO" id="GO:0004519">
    <property type="term" value="F:endonuclease activity"/>
    <property type="evidence" value="ECO:0007669"/>
    <property type="project" value="UniProtKB-KW"/>
</dbReference>
<name>A0A1M6V5U4_9FLAO</name>
<dbReference type="InterPro" id="IPR036691">
    <property type="entry name" value="Endo/exonu/phosph_ase_sf"/>
</dbReference>
<dbReference type="Proteomes" id="UP000184069">
    <property type="component" value="Unassembled WGS sequence"/>
</dbReference>
<keyword evidence="4" id="KW-0540">Nuclease</keyword>
<dbReference type="STRING" id="1423959.SAMN05444407_10181"/>
<feature type="domain" description="Endonuclease/exonuclease/phosphatase" evidence="2">
    <location>
        <begin position="100"/>
        <end position="321"/>
    </location>
</feature>
<dbReference type="InterPro" id="IPR005135">
    <property type="entry name" value="Endo/exonuclease/phosphatase"/>
</dbReference>
<dbReference type="Proteomes" id="UP000093508">
    <property type="component" value="Unassembled WGS sequence"/>
</dbReference>
<dbReference type="SUPFAM" id="SSF56219">
    <property type="entry name" value="DNase I-like"/>
    <property type="match status" value="1"/>
</dbReference>
<dbReference type="AlphaFoldDB" id="A0A1M6V5U4"/>
<keyword evidence="1" id="KW-0812">Transmembrane</keyword>
<dbReference type="PANTHER" id="PTHR14859">
    <property type="entry name" value="CALCOFLUOR WHITE HYPERSENSITIVE PROTEIN PRECURSOR"/>
    <property type="match status" value="1"/>
</dbReference>